<dbReference type="Pfam" id="PF13503">
    <property type="entry name" value="DUF4123"/>
    <property type="match status" value="1"/>
</dbReference>
<evidence type="ECO:0000313" key="2">
    <source>
        <dbReference type="EMBL" id="QJD90293.1"/>
    </source>
</evidence>
<dbReference type="InterPro" id="IPR025391">
    <property type="entry name" value="DUF4123"/>
</dbReference>
<feature type="domain" description="DUF4123" evidence="1">
    <location>
        <begin position="34"/>
        <end position="127"/>
    </location>
</feature>
<name>A0ABX6M7K1_9BURK</name>
<keyword evidence="3" id="KW-1185">Reference proteome</keyword>
<sequence>MASTYILIDTTLIGYPADKPWTRKRRKLSWVAVLYEREAIAVSPILIDIERALVCDRLDVVMDLVNAQRPQLGVSFIETDLSLAELHSHLREFIYVKTENGIELTLRFADCAVLPSLFVTMTAEQWSSIVGPFKRWQIHGRDGKLMSLSVSKKDAEYRHPLILRNDQIAALENAMRTDQLLSNLRKMRPGRPSEYLSLTAYEQANHALQKWLSAGHKEDTDLLLFARDVFDTDGLLLKHVALDEVLAQQDPAQRRKQLHRIAMPHLSGS</sequence>
<reference evidence="2 3" key="1">
    <citation type="submission" date="2020-04" db="EMBL/GenBank/DDBJ databases">
        <title>Genome sequencing of novel species.</title>
        <authorList>
            <person name="Heo J."/>
            <person name="Kim S.-J."/>
            <person name="Kim J.-S."/>
            <person name="Hong S.-B."/>
            <person name="Kwon S.-W."/>
        </authorList>
    </citation>
    <scope>NUCLEOTIDE SEQUENCE [LARGE SCALE GENOMIC DNA]</scope>
    <source>
        <strain evidence="2 3">AF9R3</strain>
    </source>
</reference>
<organism evidence="2 3">
    <name type="scientific">Duganella dendranthematis</name>
    <dbReference type="NCBI Taxonomy" id="2728021"/>
    <lineage>
        <taxon>Bacteria</taxon>
        <taxon>Pseudomonadati</taxon>
        <taxon>Pseudomonadota</taxon>
        <taxon>Betaproteobacteria</taxon>
        <taxon>Burkholderiales</taxon>
        <taxon>Oxalobacteraceae</taxon>
        <taxon>Telluria group</taxon>
        <taxon>Duganella</taxon>
    </lineage>
</organism>
<dbReference type="EMBL" id="CP051684">
    <property type="protein sequence ID" value="QJD90293.1"/>
    <property type="molecule type" value="Genomic_DNA"/>
</dbReference>
<dbReference type="Proteomes" id="UP000503117">
    <property type="component" value="Chromosome"/>
</dbReference>
<proteinExistence type="predicted"/>
<evidence type="ECO:0000313" key="3">
    <source>
        <dbReference type="Proteomes" id="UP000503117"/>
    </source>
</evidence>
<protein>
    <submittedName>
        <fullName evidence="2">DUF4123 domain-containing protein</fullName>
    </submittedName>
</protein>
<gene>
    <name evidence="2" type="ORF">HH213_09505</name>
</gene>
<accession>A0ABX6M7K1</accession>
<dbReference type="RefSeq" id="WP_169112089.1">
    <property type="nucleotide sequence ID" value="NZ_CP051684.1"/>
</dbReference>
<evidence type="ECO:0000259" key="1">
    <source>
        <dbReference type="Pfam" id="PF13503"/>
    </source>
</evidence>